<feature type="compositionally biased region" description="Basic and acidic residues" evidence="1">
    <location>
        <begin position="153"/>
        <end position="162"/>
    </location>
</feature>
<dbReference type="EMBL" id="BKCJ010005263">
    <property type="protein sequence ID" value="GEU65767.1"/>
    <property type="molecule type" value="Genomic_DNA"/>
</dbReference>
<feature type="compositionally biased region" description="Basic and acidic residues" evidence="1">
    <location>
        <begin position="133"/>
        <end position="142"/>
    </location>
</feature>
<evidence type="ECO:0000313" key="2">
    <source>
        <dbReference type="EMBL" id="GEU65767.1"/>
    </source>
</evidence>
<gene>
    <name evidence="2" type="ORF">Tci_037745</name>
</gene>
<organism evidence="2">
    <name type="scientific">Tanacetum cinerariifolium</name>
    <name type="common">Dalmatian daisy</name>
    <name type="synonym">Chrysanthemum cinerariifolium</name>
    <dbReference type="NCBI Taxonomy" id="118510"/>
    <lineage>
        <taxon>Eukaryota</taxon>
        <taxon>Viridiplantae</taxon>
        <taxon>Streptophyta</taxon>
        <taxon>Embryophyta</taxon>
        <taxon>Tracheophyta</taxon>
        <taxon>Spermatophyta</taxon>
        <taxon>Magnoliopsida</taxon>
        <taxon>eudicotyledons</taxon>
        <taxon>Gunneridae</taxon>
        <taxon>Pentapetalae</taxon>
        <taxon>asterids</taxon>
        <taxon>campanulids</taxon>
        <taxon>Asterales</taxon>
        <taxon>Asteraceae</taxon>
        <taxon>Asteroideae</taxon>
        <taxon>Anthemideae</taxon>
        <taxon>Anthemidinae</taxon>
        <taxon>Tanacetum</taxon>
    </lineage>
</organism>
<feature type="region of interest" description="Disordered" evidence="1">
    <location>
        <begin position="133"/>
        <end position="163"/>
    </location>
</feature>
<name>A0A6L2LXT9_TANCI</name>
<feature type="region of interest" description="Disordered" evidence="1">
    <location>
        <begin position="96"/>
        <end position="118"/>
    </location>
</feature>
<sequence>MDDPNITMEEYIRREEEKARRRGKVYNWETATYGKIWDNEDIHDLGSIETEYPAIVFNDTLTYEVALSCELTVSSLNNDEIDFRISFDESDDQDYTVKERSRKGQNRNKTGQKGEAYRRGEMVKAVTVDRARKTEENKKRMNENANTGKKLFKFKETSKEQGPHLQILQSFSRGAFTSNRPKLVPQGRPV</sequence>
<dbReference type="AlphaFoldDB" id="A0A6L2LXT9"/>
<protein>
    <submittedName>
        <fullName evidence="2">Uncharacterized protein</fullName>
    </submittedName>
</protein>
<proteinExistence type="predicted"/>
<comment type="caution">
    <text evidence="2">The sequence shown here is derived from an EMBL/GenBank/DDBJ whole genome shotgun (WGS) entry which is preliminary data.</text>
</comment>
<accession>A0A6L2LXT9</accession>
<reference evidence="2" key="1">
    <citation type="journal article" date="2019" name="Sci. Rep.">
        <title>Draft genome of Tanacetum cinerariifolium, the natural source of mosquito coil.</title>
        <authorList>
            <person name="Yamashiro T."/>
            <person name="Shiraishi A."/>
            <person name="Satake H."/>
            <person name="Nakayama K."/>
        </authorList>
    </citation>
    <scope>NUCLEOTIDE SEQUENCE</scope>
</reference>
<evidence type="ECO:0000256" key="1">
    <source>
        <dbReference type="SAM" id="MobiDB-lite"/>
    </source>
</evidence>